<dbReference type="InterPro" id="IPR003385">
    <property type="entry name" value="Glyco_hydro_77"/>
</dbReference>
<organism evidence="11 12">
    <name type="scientific">Micrococcoides hystricis</name>
    <dbReference type="NCBI Taxonomy" id="1572761"/>
    <lineage>
        <taxon>Bacteria</taxon>
        <taxon>Bacillati</taxon>
        <taxon>Actinomycetota</taxon>
        <taxon>Actinomycetes</taxon>
        <taxon>Micrococcales</taxon>
        <taxon>Micrococcaceae</taxon>
        <taxon>Micrococcoides</taxon>
    </lineage>
</organism>
<evidence type="ECO:0000256" key="4">
    <source>
        <dbReference type="ARBA" id="ARBA00020295"/>
    </source>
</evidence>
<evidence type="ECO:0000256" key="8">
    <source>
        <dbReference type="ARBA" id="ARBA00031423"/>
    </source>
</evidence>
<protein>
    <recommendedName>
        <fullName evidence="4">4-alpha-glucanotransferase</fullName>
        <ecNumber evidence="3">2.4.1.25</ecNumber>
    </recommendedName>
    <alternativeName>
        <fullName evidence="8">Amylomaltase</fullName>
    </alternativeName>
    <alternativeName>
        <fullName evidence="9">Disproportionating enzyme</fullName>
    </alternativeName>
</protein>
<dbReference type="Gene3D" id="3.20.20.80">
    <property type="entry name" value="Glycosidases"/>
    <property type="match status" value="1"/>
</dbReference>
<evidence type="ECO:0000256" key="2">
    <source>
        <dbReference type="ARBA" id="ARBA00005684"/>
    </source>
</evidence>
<keyword evidence="6" id="KW-0808">Transferase</keyword>
<keyword evidence="5" id="KW-0328">Glycosyltransferase</keyword>
<evidence type="ECO:0000256" key="5">
    <source>
        <dbReference type="ARBA" id="ARBA00022676"/>
    </source>
</evidence>
<dbReference type="InterPro" id="IPR048458">
    <property type="entry name" value="MalQ_N"/>
</dbReference>
<evidence type="ECO:0000256" key="1">
    <source>
        <dbReference type="ARBA" id="ARBA00000439"/>
    </source>
</evidence>
<dbReference type="InterPro" id="IPR017853">
    <property type="entry name" value="GH"/>
</dbReference>
<reference evidence="11 12" key="1">
    <citation type="submission" date="2024-09" db="EMBL/GenBank/DDBJ databases">
        <authorList>
            <person name="Sun Q."/>
            <person name="Mori K."/>
        </authorList>
    </citation>
    <scope>NUCLEOTIDE SEQUENCE [LARGE SCALE GENOMIC DNA]</scope>
    <source>
        <strain evidence="11 12">NCAIM B.02604</strain>
    </source>
</reference>
<evidence type="ECO:0000256" key="6">
    <source>
        <dbReference type="ARBA" id="ARBA00022679"/>
    </source>
</evidence>
<dbReference type="Pfam" id="PF21226">
    <property type="entry name" value="MalQ_N"/>
    <property type="match status" value="1"/>
</dbReference>
<comment type="caution">
    <text evidence="11">The sequence shown here is derived from an EMBL/GenBank/DDBJ whole genome shotgun (WGS) entry which is preliminary data.</text>
</comment>
<evidence type="ECO:0000256" key="7">
    <source>
        <dbReference type="ARBA" id="ARBA00023277"/>
    </source>
</evidence>
<evidence type="ECO:0000313" key="11">
    <source>
        <dbReference type="EMBL" id="MFC0583032.1"/>
    </source>
</evidence>
<dbReference type="PANTHER" id="PTHR32438">
    <property type="entry name" value="4-ALPHA-GLUCANOTRANSFERASE DPE1, CHLOROPLASTIC/AMYLOPLASTIC"/>
    <property type="match status" value="1"/>
</dbReference>
<feature type="domain" description="MalQ N-terminal beta-sandwich" evidence="10">
    <location>
        <begin position="65"/>
        <end position="156"/>
    </location>
</feature>
<dbReference type="RefSeq" id="WP_377460667.1">
    <property type="nucleotide sequence ID" value="NZ_JBHLUB010000032.1"/>
</dbReference>
<evidence type="ECO:0000313" key="12">
    <source>
        <dbReference type="Proteomes" id="UP001589862"/>
    </source>
</evidence>
<dbReference type="EMBL" id="JBHLUB010000032">
    <property type="protein sequence ID" value="MFC0583032.1"/>
    <property type="molecule type" value="Genomic_DNA"/>
</dbReference>
<evidence type="ECO:0000256" key="9">
    <source>
        <dbReference type="ARBA" id="ARBA00031501"/>
    </source>
</evidence>
<gene>
    <name evidence="11" type="ORF">ACFFFR_11710</name>
</gene>
<comment type="catalytic activity">
    <reaction evidence="1">
        <text>Transfers a segment of a (1-&gt;4)-alpha-D-glucan to a new position in an acceptor, which may be glucose or a (1-&gt;4)-alpha-D-glucan.</text>
        <dbReference type="EC" id="2.4.1.25"/>
    </reaction>
</comment>
<keyword evidence="12" id="KW-1185">Reference proteome</keyword>
<evidence type="ECO:0000256" key="3">
    <source>
        <dbReference type="ARBA" id="ARBA00012560"/>
    </source>
</evidence>
<dbReference type="SUPFAM" id="SSF51445">
    <property type="entry name" value="(Trans)glycosidases"/>
    <property type="match status" value="1"/>
</dbReference>
<dbReference type="EC" id="2.4.1.25" evidence="3"/>
<name>A0ABV6PD42_9MICC</name>
<proteinExistence type="inferred from homology"/>
<dbReference type="Proteomes" id="UP001589862">
    <property type="component" value="Unassembled WGS sequence"/>
</dbReference>
<keyword evidence="7" id="KW-0119">Carbohydrate metabolism</keyword>
<sequence length="691" mass="76110">MTLLRQLAQAHAIGTDYVAFDGQPRDISDESLMAILAAMGVDASDEQAQQHALQQAEAAPWRRTVPGCTVAHQGEEKQVLVHVPHGSHVSVDVVHRQTGQRTPLEQLDHWVDPKQLDDELIGRATFAIPAGLALGWYDLRAHTVNGTVTGTVAITPQYARRRENAEGGAQQFWGGQVQLYATTSESSWGTGDFADLTLLAQELAKDGADFVLINPVHAANHYPQVTASPYSPTSRRFVDPMYLRPQACPEYTQLTPAARARVDALAAQAQQLNELELLDRDRAWALKSAALQLLYTEGMTRSRKHELETFQTVGGTELADFTAWFAEQAANHGAGTDEPTLLETDYHAWLQLNCREQLAQAQQQAQAAGMDLGVVHDLAVGVDSRSADADLLAAALVKGIHVGAPPDMFNQLGQDWGQPPWHPEELAAQGYKPFWDVIRSSIRDAGGLRIDHILGLFRLWWIPEGQLPGAGAYVYYDHEALIGLALLAAHESDAMLIGEDLGTFEPWVADYLASRGLLGTTIYFFEQDQGWPRDAAGYRTGALASVTTHDLPPAAGYLSGEHIRLRERLELLTTDASVEYDGLAAQRDGLIKNAQERGFLLEDYVFDADDEQSVQELMVACHRDMLRAPSQLLGVSVVDMVGQRIVQNQPGTSWQYPNWCVPVADAAGRRVPVERLRSQPQYQELMKVFAR</sequence>
<comment type="similarity">
    <text evidence="2">Belongs to the disproportionating enzyme family.</text>
</comment>
<dbReference type="Pfam" id="PF02446">
    <property type="entry name" value="Glyco_hydro_77"/>
    <property type="match status" value="1"/>
</dbReference>
<accession>A0ABV6PD42</accession>
<evidence type="ECO:0000259" key="10">
    <source>
        <dbReference type="Pfam" id="PF21226"/>
    </source>
</evidence>
<dbReference type="PANTHER" id="PTHR32438:SF5">
    <property type="entry name" value="4-ALPHA-GLUCANOTRANSFERASE DPE1, CHLOROPLASTIC_AMYLOPLASTIC"/>
    <property type="match status" value="1"/>
</dbReference>